<dbReference type="SUPFAM" id="SSF56784">
    <property type="entry name" value="HAD-like"/>
    <property type="match status" value="1"/>
</dbReference>
<reference evidence="1" key="1">
    <citation type="submission" date="2020-05" db="EMBL/GenBank/DDBJ databases">
        <authorList>
            <person name="Chiriac C."/>
            <person name="Salcher M."/>
            <person name="Ghai R."/>
            <person name="Kavagutti S V."/>
        </authorList>
    </citation>
    <scope>NUCLEOTIDE SEQUENCE</scope>
</reference>
<evidence type="ECO:0000313" key="1">
    <source>
        <dbReference type="EMBL" id="CAB5001121.1"/>
    </source>
</evidence>
<dbReference type="InterPro" id="IPR006439">
    <property type="entry name" value="HAD-SF_hydro_IA"/>
</dbReference>
<gene>
    <name evidence="1" type="ORF">UFOPK3992_00648</name>
</gene>
<dbReference type="PRINTS" id="PR00413">
    <property type="entry name" value="HADHALOGNASE"/>
</dbReference>
<dbReference type="AlphaFoldDB" id="A0A6J7P7B9"/>
<dbReference type="InterPro" id="IPR036412">
    <property type="entry name" value="HAD-like_sf"/>
</dbReference>
<dbReference type="SFLD" id="SFLDG01129">
    <property type="entry name" value="C1.5:_HAD__Beta-PGM__Phosphata"/>
    <property type="match status" value="1"/>
</dbReference>
<organism evidence="1">
    <name type="scientific">freshwater metagenome</name>
    <dbReference type="NCBI Taxonomy" id="449393"/>
    <lineage>
        <taxon>unclassified sequences</taxon>
        <taxon>metagenomes</taxon>
        <taxon>ecological metagenomes</taxon>
    </lineage>
</organism>
<dbReference type="SFLD" id="SFLDS00003">
    <property type="entry name" value="Haloacid_Dehalogenase"/>
    <property type="match status" value="1"/>
</dbReference>
<dbReference type="PANTHER" id="PTHR47829">
    <property type="entry name" value="HYDROLASE, PUTATIVE (AFU_ORTHOLOGUE AFUA_1G12880)-RELATED"/>
    <property type="match status" value="1"/>
</dbReference>
<accession>A0A6J7P7B9</accession>
<dbReference type="NCBIfam" id="TIGR01509">
    <property type="entry name" value="HAD-SF-IA-v3"/>
    <property type="match status" value="1"/>
</dbReference>
<dbReference type="EMBL" id="CAFBOZ010000074">
    <property type="protein sequence ID" value="CAB5001121.1"/>
    <property type="molecule type" value="Genomic_DNA"/>
</dbReference>
<protein>
    <submittedName>
        <fullName evidence="1">Unannotated protein</fullName>
    </submittedName>
</protein>
<dbReference type="InterPro" id="IPR052898">
    <property type="entry name" value="ACAD10-like"/>
</dbReference>
<dbReference type="InterPro" id="IPR023214">
    <property type="entry name" value="HAD_sf"/>
</dbReference>
<dbReference type="PANTHER" id="PTHR47829:SF1">
    <property type="entry name" value="HAD FAMILY PHOSPHATASE"/>
    <property type="match status" value="1"/>
</dbReference>
<proteinExistence type="predicted"/>
<dbReference type="Gene3D" id="3.40.50.1000">
    <property type="entry name" value="HAD superfamily/HAD-like"/>
    <property type="match status" value="1"/>
</dbReference>
<name>A0A6J7P7B9_9ZZZZ</name>
<sequence length="217" mass="24664">MSPDITAVAFDFGGPVLVTPFERLRWLERQLQLPEMRLDWRGPFDSHGDPLWRQLQARQITERDYWHRRAEEVAEHTGGSTPRELFGSLYSGPAEQFVRPEAVTFLDAVHDLGLATAIFTNDLRDFQGEEWARRIPFIQAVDIIVDGSITGVLKPDPQSYALLIAALDRKPAEILYIDDQPFNVEAGRDAGLIAVWFDVTEPEESYQRARDIITRGG</sequence>
<dbReference type="Pfam" id="PF00702">
    <property type="entry name" value="Hydrolase"/>
    <property type="match status" value="1"/>
</dbReference>